<dbReference type="Gramene" id="AET1Gv20053700.2">
    <property type="protein sequence ID" value="AET1Gv20053700.2"/>
    <property type="gene ID" value="AET1Gv20053700"/>
</dbReference>
<organism evidence="1 2">
    <name type="scientific">Aegilops tauschii subsp. strangulata</name>
    <name type="common">Goatgrass</name>
    <dbReference type="NCBI Taxonomy" id="200361"/>
    <lineage>
        <taxon>Eukaryota</taxon>
        <taxon>Viridiplantae</taxon>
        <taxon>Streptophyta</taxon>
        <taxon>Embryophyta</taxon>
        <taxon>Tracheophyta</taxon>
        <taxon>Spermatophyta</taxon>
        <taxon>Magnoliopsida</taxon>
        <taxon>Liliopsida</taxon>
        <taxon>Poales</taxon>
        <taxon>Poaceae</taxon>
        <taxon>BOP clade</taxon>
        <taxon>Pooideae</taxon>
        <taxon>Triticodae</taxon>
        <taxon>Triticeae</taxon>
        <taxon>Triticinae</taxon>
        <taxon>Aegilops</taxon>
    </lineage>
</organism>
<dbReference type="AlphaFoldDB" id="A0A452XLM0"/>
<keyword evidence="2" id="KW-1185">Reference proteome</keyword>
<name>A0A452XLM0_AEGTS</name>
<evidence type="ECO:0000313" key="2">
    <source>
        <dbReference type="Proteomes" id="UP000015105"/>
    </source>
</evidence>
<reference evidence="2" key="1">
    <citation type="journal article" date="2014" name="Science">
        <title>Ancient hybridizations among the ancestral genomes of bread wheat.</title>
        <authorList>
            <consortium name="International Wheat Genome Sequencing Consortium,"/>
            <person name="Marcussen T."/>
            <person name="Sandve S.R."/>
            <person name="Heier L."/>
            <person name="Spannagl M."/>
            <person name="Pfeifer M."/>
            <person name="Jakobsen K.S."/>
            <person name="Wulff B.B."/>
            <person name="Steuernagel B."/>
            <person name="Mayer K.F."/>
            <person name="Olsen O.A."/>
        </authorList>
    </citation>
    <scope>NUCLEOTIDE SEQUENCE [LARGE SCALE GENOMIC DNA]</scope>
    <source>
        <strain evidence="2">cv. AL8/78</strain>
    </source>
</reference>
<reference evidence="1" key="3">
    <citation type="journal article" date="2017" name="Nature">
        <title>Genome sequence of the progenitor of the wheat D genome Aegilops tauschii.</title>
        <authorList>
            <person name="Luo M.C."/>
            <person name="Gu Y.Q."/>
            <person name="Puiu D."/>
            <person name="Wang H."/>
            <person name="Twardziok S.O."/>
            <person name="Deal K.R."/>
            <person name="Huo N."/>
            <person name="Zhu T."/>
            <person name="Wang L."/>
            <person name="Wang Y."/>
            <person name="McGuire P.E."/>
            <person name="Liu S."/>
            <person name="Long H."/>
            <person name="Ramasamy R.K."/>
            <person name="Rodriguez J.C."/>
            <person name="Van S.L."/>
            <person name="Yuan L."/>
            <person name="Wang Z."/>
            <person name="Xia Z."/>
            <person name="Xiao L."/>
            <person name="Anderson O.D."/>
            <person name="Ouyang S."/>
            <person name="Liang Y."/>
            <person name="Zimin A.V."/>
            <person name="Pertea G."/>
            <person name="Qi P."/>
            <person name="Bennetzen J.L."/>
            <person name="Dai X."/>
            <person name="Dawson M.W."/>
            <person name="Muller H.G."/>
            <person name="Kugler K."/>
            <person name="Rivarola-Duarte L."/>
            <person name="Spannagl M."/>
            <person name="Mayer K.F.X."/>
            <person name="Lu F.H."/>
            <person name="Bevan M.W."/>
            <person name="Leroy P."/>
            <person name="Li P."/>
            <person name="You F.M."/>
            <person name="Sun Q."/>
            <person name="Liu Z."/>
            <person name="Lyons E."/>
            <person name="Wicker T."/>
            <person name="Salzberg S.L."/>
            <person name="Devos K.M."/>
            <person name="Dvorak J."/>
        </authorList>
    </citation>
    <scope>NUCLEOTIDE SEQUENCE [LARGE SCALE GENOMIC DNA]</scope>
    <source>
        <strain evidence="1">cv. AL8/78</strain>
    </source>
</reference>
<dbReference type="Proteomes" id="UP000015105">
    <property type="component" value="Chromosome 1D"/>
</dbReference>
<reference evidence="1" key="4">
    <citation type="submission" date="2019-03" db="UniProtKB">
        <authorList>
            <consortium name="EnsemblPlants"/>
        </authorList>
    </citation>
    <scope>IDENTIFICATION</scope>
</reference>
<accession>A0A452XLM0</accession>
<sequence length="82" mass="9857">KTHKTLWLGKCKYFYAIDFYVCFTGDYSVNDAWNFDELQEQITKRDTYENWPCPLEDCFRAQLFPDMWWTEALSTHGRGASR</sequence>
<dbReference type="EnsemblPlants" id="AET1Gv20053700.2">
    <property type="protein sequence ID" value="AET1Gv20053700.2"/>
    <property type="gene ID" value="AET1Gv20053700"/>
</dbReference>
<proteinExistence type="predicted"/>
<protein>
    <submittedName>
        <fullName evidence="1">Uncharacterized protein</fullName>
    </submittedName>
</protein>
<reference evidence="1" key="5">
    <citation type="journal article" date="2021" name="G3 (Bethesda)">
        <title>Aegilops tauschii genome assembly Aet v5.0 features greater sequence contiguity and improved annotation.</title>
        <authorList>
            <person name="Wang L."/>
            <person name="Zhu T."/>
            <person name="Rodriguez J.C."/>
            <person name="Deal K.R."/>
            <person name="Dubcovsky J."/>
            <person name="McGuire P.E."/>
            <person name="Lux T."/>
            <person name="Spannagl M."/>
            <person name="Mayer K.F.X."/>
            <person name="Baldrich P."/>
            <person name="Meyers B.C."/>
            <person name="Huo N."/>
            <person name="Gu Y.Q."/>
            <person name="Zhou H."/>
            <person name="Devos K.M."/>
            <person name="Bennetzen J.L."/>
            <person name="Unver T."/>
            <person name="Budak H."/>
            <person name="Gulick P.J."/>
            <person name="Galiba G."/>
            <person name="Kalapos B."/>
            <person name="Nelson D.R."/>
            <person name="Li P."/>
            <person name="You F.M."/>
            <person name="Luo M.C."/>
            <person name="Dvorak J."/>
        </authorList>
    </citation>
    <scope>NUCLEOTIDE SEQUENCE [LARGE SCALE GENOMIC DNA]</scope>
    <source>
        <strain evidence="1">cv. AL8/78</strain>
    </source>
</reference>
<evidence type="ECO:0000313" key="1">
    <source>
        <dbReference type="EnsemblPlants" id="AET1Gv20053700.2"/>
    </source>
</evidence>
<reference evidence="2" key="2">
    <citation type="journal article" date="2017" name="Nat. Plants">
        <title>The Aegilops tauschii genome reveals multiple impacts of transposons.</title>
        <authorList>
            <person name="Zhao G."/>
            <person name="Zou C."/>
            <person name="Li K."/>
            <person name="Wang K."/>
            <person name="Li T."/>
            <person name="Gao L."/>
            <person name="Zhang X."/>
            <person name="Wang H."/>
            <person name="Yang Z."/>
            <person name="Liu X."/>
            <person name="Jiang W."/>
            <person name="Mao L."/>
            <person name="Kong X."/>
            <person name="Jiao Y."/>
            <person name="Jia J."/>
        </authorList>
    </citation>
    <scope>NUCLEOTIDE SEQUENCE [LARGE SCALE GENOMIC DNA]</scope>
    <source>
        <strain evidence="2">cv. AL8/78</strain>
    </source>
</reference>